<evidence type="ECO:0000313" key="1">
    <source>
        <dbReference type="EMBL" id="SMG45296.1"/>
    </source>
</evidence>
<reference evidence="1 2" key="1">
    <citation type="submission" date="2017-04" db="EMBL/GenBank/DDBJ databases">
        <authorList>
            <person name="Afonso C.L."/>
            <person name="Miller P.J."/>
            <person name="Scott M.A."/>
            <person name="Spackman E."/>
            <person name="Goraichik I."/>
            <person name="Dimitrov K.M."/>
            <person name="Suarez D.L."/>
            <person name="Swayne D.E."/>
        </authorList>
    </citation>
    <scope>NUCLEOTIDE SEQUENCE [LARGE SCALE GENOMIC DNA]</scope>
    <source>
        <strain evidence="1 2">11</strain>
    </source>
</reference>
<dbReference type="Proteomes" id="UP000193834">
    <property type="component" value="Unassembled WGS sequence"/>
</dbReference>
<dbReference type="RefSeq" id="WP_085494899.1">
    <property type="nucleotide sequence ID" value="NZ_FXAZ01000003.1"/>
</dbReference>
<dbReference type="OrthoDB" id="2521371at2"/>
<accession>A0A1X7KUU5</accession>
<organism evidence="1 2">
    <name type="scientific">Paenibacillus aquistagni</name>
    <dbReference type="NCBI Taxonomy" id="1852522"/>
    <lineage>
        <taxon>Bacteria</taxon>
        <taxon>Bacillati</taxon>
        <taxon>Bacillota</taxon>
        <taxon>Bacilli</taxon>
        <taxon>Bacillales</taxon>
        <taxon>Paenibacillaceae</taxon>
        <taxon>Paenibacillus</taxon>
    </lineage>
</organism>
<name>A0A1X7KUU5_9BACL</name>
<keyword evidence="2" id="KW-1185">Reference proteome</keyword>
<dbReference type="EMBL" id="FXAZ01000003">
    <property type="protein sequence ID" value="SMG45296.1"/>
    <property type="molecule type" value="Genomic_DNA"/>
</dbReference>
<protein>
    <submittedName>
        <fullName evidence="1">Uncharacterized protein</fullName>
    </submittedName>
</protein>
<dbReference type="AlphaFoldDB" id="A0A1X7KUU5"/>
<proteinExistence type="predicted"/>
<evidence type="ECO:0000313" key="2">
    <source>
        <dbReference type="Proteomes" id="UP000193834"/>
    </source>
</evidence>
<sequence length="400" mass="46000">MGITDRIVMEGHIYAVNLPELFMIMENGTKEQSLEAANACFDDLMLEEASESKATYLIEPLLDMLFVRGKSIAKAEIMCRMNGLIIQDIAAVQRSYREPCSSVAGDSSMNLWEDKQLFGVAPVFAAPHVQSHCRFHVWRAAALARMDQLLMLLEEEETAIQAIYMLHLFQCQDKSFEDALLEVTLNTTSWLVRVNGLMALADLRRRVKRPYKPNIGFGQIHTEPLYEAMRAVCVCLVEGTKTTSHWEALIHGVALPRMEKLIFPWMDGSPAACCAQAARLAMEEKEWQQQKRAAWWQSCLDQTVRFHDLRSRMVTFEFEQTELKLDEECLQWTWNSPMLVADNMLMSLFGDYEQDRIGAFREQSHEVCEALRVIVEHAIEVPHATRYGMRHLLHPVHYTR</sequence>
<gene>
    <name evidence="1" type="ORF">SAMN06295960_2732</name>
</gene>